<sequence length="284" mass="32827">MSSSEDTEQAVRIEAPPLPDHFPPVSAVTPWGLLIKYFLRVDAGGLFHTYPHRGGPFKTLQEAQDAIDSYHTNLCKFKYLGELSNEDRYVWHKLYWRNGTRKNSKEALDAMKNYKPTREVVKALLDKHNEDHLLEDLAYEFKKVMSYKAHFPRKDSQHECRSFSHLNVLVERGPNATKDLLFIEMTCKTDGEFEEYVLSCICVVSSDDDGECCECGDDVKHPTGVEYKKGEAKLRFRCGRRISAEEFNKFIVVRDEDWLEAEEATVRQQYRMRSFADGHGARGE</sequence>
<dbReference type="Pfam" id="PF12274">
    <property type="entry name" value="DUF3615"/>
    <property type="match status" value="1"/>
</dbReference>
<evidence type="ECO:0000313" key="2">
    <source>
        <dbReference type="EnsemblPlants" id="HORVU.MOREX.r3.5HG0423140.1"/>
    </source>
</evidence>
<dbReference type="InterPro" id="IPR022059">
    <property type="entry name" value="DUF3615"/>
</dbReference>
<dbReference type="Gramene" id="HORVU.MOREX.r3.5HG0423140.1">
    <property type="protein sequence ID" value="HORVU.MOREX.r3.5HG0423140.1"/>
    <property type="gene ID" value="HORVU.MOREX.r3.5HG0423140"/>
</dbReference>
<reference evidence="2" key="3">
    <citation type="submission" date="2022-01" db="UniProtKB">
        <authorList>
            <consortium name="EnsemblPlants"/>
        </authorList>
    </citation>
    <scope>IDENTIFICATION</scope>
    <source>
        <strain evidence="2">subsp. vulgare</strain>
    </source>
</reference>
<reference evidence="3" key="1">
    <citation type="journal article" date="2012" name="Nature">
        <title>A physical, genetic and functional sequence assembly of the barley genome.</title>
        <authorList>
            <consortium name="The International Barley Genome Sequencing Consortium"/>
            <person name="Mayer K.F."/>
            <person name="Waugh R."/>
            <person name="Brown J.W."/>
            <person name="Schulman A."/>
            <person name="Langridge P."/>
            <person name="Platzer M."/>
            <person name="Fincher G.B."/>
            <person name="Muehlbauer G.J."/>
            <person name="Sato K."/>
            <person name="Close T.J."/>
            <person name="Wise R.P."/>
            <person name="Stein N."/>
        </authorList>
    </citation>
    <scope>NUCLEOTIDE SEQUENCE [LARGE SCALE GENOMIC DNA]</scope>
    <source>
        <strain evidence="3">cv. Morex</strain>
    </source>
</reference>
<dbReference type="AlphaFoldDB" id="A0A8I7B7Y6"/>
<protein>
    <recommendedName>
        <fullName evidence="1">DUF3615 domain-containing protein</fullName>
    </recommendedName>
</protein>
<reference evidence="2" key="2">
    <citation type="submission" date="2020-10" db="EMBL/GenBank/DDBJ databases">
        <authorList>
            <person name="Scholz U."/>
            <person name="Mascher M."/>
            <person name="Fiebig A."/>
        </authorList>
    </citation>
    <scope>NUCLEOTIDE SEQUENCE [LARGE SCALE GENOMIC DNA]</scope>
    <source>
        <strain evidence="2">cv. Morex</strain>
    </source>
</reference>
<dbReference type="OMA" id="CEAKPHV"/>
<dbReference type="PANTHER" id="PTHR33326:SF28">
    <property type="entry name" value="NO APICAL MERISTEM-ASSOCIATED C-TERMINAL DOMAIN-CONTAINING PROTEIN"/>
    <property type="match status" value="1"/>
</dbReference>
<dbReference type="Gramene" id="HORVU.MOREX.r2.5HG0352040.1">
    <property type="protein sequence ID" value="HORVU.MOREX.r2.5HG0352040.1"/>
    <property type="gene ID" value="HORVU.MOREX.r2.5HG0352040"/>
</dbReference>
<feature type="domain" description="DUF3615" evidence="1">
    <location>
        <begin position="121"/>
        <end position="222"/>
    </location>
</feature>
<organism evidence="2 3">
    <name type="scientific">Hordeum vulgare subsp. vulgare</name>
    <name type="common">Domesticated barley</name>
    <dbReference type="NCBI Taxonomy" id="112509"/>
    <lineage>
        <taxon>Eukaryota</taxon>
        <taxon>Viridiplantae</taxon>
        <taxon>Streptophyta</taxon>
        <taxon>Embryophyta</taxon>
        <taxon>Tracheophyta</taxon>
        <taxon>Spermatophyta</taxon>
        <taxon>Magnoliopsida</taxon>
        <taxon>Liliopsida</taxon>
        <taxon>Poales</taxon>
        <taxon>Poaceae</taxon>
        <taxon>BOP clade</taxon>
        <taxon>Pooideae</taxon>
        <taxon>Triticodae</taxon>
        <taxon>Triticeae</taxon>
        <taxon>Hordeinae</taxon>
        <taxon>Hordeum</taxon>
    </lineage>
</organism>
<name>A0A8I7B7Y6_HORVV</name>
<evidence type="ECO:0000313" key="3">
    <source>
        <dbReference type="Proteomes" id="UP000011116"/>
    </source>
</evidence>
<accession>A0A8I7B7Y6</accession>
<dbReference type="Proteomes" id="UP000011116">
    <property type="component" value="Chromosome 5H"/>
</dbReference>
<proteinExistence type="predicted"/>
<keyword evidence="3" id="KW-1185">Reference proteome</keyword>
<dbReference type="EnsemblPlants" id="HORVU.MOREX.r3.5HG0423140.1">
    <property type="protein sequence ID" value="HORVU.MOREX.r3.5HG0423140.1"/>
    <property type="gene ID" value="HORVU.MOREX.r3.5HG0423140"/>
</dbReference>
<evidence type="ECO:0000259" key="1">
    <source>
        <dbReference type="Pfam" id="PF12274"/>
    </source>
</evidence>
<dbReference type="PANTHER" id="PTHR33326">
    <property type="entry name" value="OS05G0543800 PROTEIN"/>
    <property type="match status" value="1"/>
</dbReference>